<dbReference type="SUPFAM" id="SSF53474">
    <property type="entry name" value="alpha/beta-Hydrolases"/>
    <property type="match status" value="1"/>
</dbReference>
<evidence type="ECO:0000313" key="4">
    <source>
        <dbReference type="Proteomes" id="UP000663908"/>
    </source>
</evidence>
<organism evidence="3 4">
    <name type="scientific">Streptomyces cyanogenus</name>
    <dbReference type="NCBI Taxonomy" id="80860"/>
    <lineage>
        <taxon>Bacteria</taxon>
        <taxon>Bacillati</taxon>
        <taxon>Actinomycetota</taxon>
        <taxon>Actinomycetes</taxon>
        <taxon>Kitasatosporales</taxon>
        <taxon>Streptomycetaceae</taxon>
        <taxon>Streptomyces</taxon>
    </lineage>
</organism>
<dbReference type="Proteomes" id="UP000663908">
    <property type="component" value="Chromosome"/>
</dbReference>
<dbReference type="PANTHER" id="PTHR12277">
    <property type="entry name" value="ALPHA/BETA HYDROLASE DOMAIN-CONTAINING PROTEIN"/>
    <property type="match status" value="1"/>
</dbReference>
<proteinExistence type="predicted"/>
<accession>A0ABX7TLU2</accession>
<dbReference type="GO" id="GO:0016787">
    <property type="term" value="F:hydrolase activity"/>
    <property type="evidence" value="ECO:0007669"/>
    <property type="project" value="UniProtKB-KW"/>
</dbReference>
<keyword evidence="3" id="KW-0378">Hydrolase</keyword>
<dbReference type="InterPro" id="IPR022742">
    <property type="entry name" value="Hydrolase_4"/>
</dbReference>
<dbReference type="EMBL" id="CP071839">
    <property type="protein sequence ID" value="QTD97700.1"/>
    <property type="molecule type" value="Genomic_DNA"/>
</dbReference>
<evidence type="ECO:0000259" key="2">
    <source>
        <dbReference type="Pfam" id="PF12146"/>
    </source>
</evidence>
<dbReference type="InterPro" id="IPR029058">
    <property type="entry name" value="AB_hydrolase_fold"/>
</dbReference>
<reference evidence="3 4" key="1">
    <citation type="submission" date="2021-03" db="EMBL/GenBank/DDBJ databases">
        <title>Complete genome sequence of Streptomyces cyanogenus S136, producer of anticancer angucycline landomycin A.</title>
        <authorList>
            <person name="Hrab P."/>
            <person name="Ruckert C."/>
            <person name="Busche T."/>
            <person name="Ostash I."/>
            <person name="Kalinowski J."/>
            <person name="Fedorenko V."/>
            <person name="Yushchuk O."/>
            <person name="Ostash B."/>
        </authorList>
    </citation>
    <scope>NUCLEOTIDE SEQUENCE [LARGE SCALE GENOMIC DNA]</scope>
    <source>
        <strain evidence="3 4">S136</strain>
    </source>
</reference>
<dbReference type="Gene3D" id="3.40.50.1820">
    <property type="entry name" value="alpha/beta hydrolase"/>
    <property type="match status" value="1"/>
</dbReference>
<sequence length="441" mass="47046">MPSSNPFRSLPTPLALLRGGGASRFGSVRRAGARRRRSHPAVPKPPASGLSAPPLAAGRNPADTGSVRTVKATATALTAALAAGTAAVVAGRLASDVALKAPPGRPLPTEPRLTVHRTAAGQITLTRDLAALRPGTYGLVGDGSHAVVGPVLEAAAHTADTVVRRLERVTHGALTPGDAVWLTPNVYVGNPRTALGLDHEDVDVPGDLGALPAWFVPGHRDTWVIAVHGLGTTREQAMNVMDFLHRRRLPVLALAYRGDPGAPRSPDGLNHLGETEWRDVEAAIRHAVRRGAQRVVLLGWSTGATMALRAAENSAVRDRIAGLVLDSPVLDWQATLRALARARHTPQPLLPLAVRAAQGRIGLHADRFAEIADPDRLRVPTLIVHGPQDQVAPWEFSRRLARRRAGLVALHTVTDAPHAAMWNADPAEYEERLRRFLTPLM</sequence>
<protein>
    <submittedName>
        <fullName evidence="3">Alpha/beta hydrolase family protein</fullName>
    </submittedName>
</protein>
<keyword evidence="4" id="KW-1185">Reference proteome</keyword>
<dbReference type="Pfam" id="PF12146">
    <property type="entry name" value="Hydrolase_4"/>
    <property type="match status" value="1"/>
</dbReference>
<feature type="region of interest" description="Disordered" evidence="1">
    <location>
        <begin position="1"/>
        <end position="66"/>
    </location>
</feature>
<name>A0ABX7TLU2_STRCY</name>
<evidence type="ECO:0000256" key="1">
    <source>
        <dbReference type="SAM" id="MobiDB-lite"/>
    </source>
</evidence>
<dbReference type="PANTHER" id="PTHR12277:SF79">
    <property type="entry name" value="XAA-PRO DIPEPTIDYL-PEPTIDASE-RELATED"/>
    <property type="match status" value="1"/>
</dbReference>
<evidence type="ECO:0000313" key="3">
    <source>
        <dbReference type="EMBL" id="QTD97700.1"/>
    </source>
</evidence>
<feature type="compositionally biased region" description="Low complexity" evidence="1">
    <location>
        <begin position="47"/>
        <end position="58"/>
    </location>
</feature>
<feature type="domain" description="Serine aminopeptidase S33" evidence="2">
    <location>
        <begin position="221"/>
        <end position="341"/>
    </location>
</feature>
<gene>
    <name evidence="3" type="ORF">S1361_10115</name>
</gene>